<feature type="domain" description="Lipid-binding serum glycoprotein C-terminal" evidence="15">
    <location>
        <begin position="661"/>
        <end position="854"/>
    </location>
</feature>
<evidence type="ECO:0000256" key="10">
    <source>
        <dbReference type="ARBA" id="ARBA00023180"/>
    </source>
</evidence>
<feature type="chain" id="PRO_5040239491" description="Bactericidal permeability-increasing protein" evidence="13">
    <location>
        <begin position="20"/>
        <end position="860"/>
    </location>
</feature>
<dbReference type="CDD" id="cd00025">
    <property type="entry name" value="BPI1"/>
    <property type="match status" value="1"/>
</dbReference>
<evidence type="ECO:0000256" key="8">
    <source>
        <dbReference type="ARBA" id="ARBA00023022"/>
    </source>
</evidence>
<dbReference type="SMART" id="SM00329">
    <property type="entry name" value="BPI2"/>
    <property type="match status" value="2"/>
</dbReference>
<evidence type="ECO:0000256" key="7">
    <source>
        <dbReference type="ARBA" id="ARBA00022859"/>
    </source>
</evidence>
<keyword evidence="10 12" id="KW-0325">Glycoprotein</keyword>
<organism evidence="16 17">
    <name type="scientific">Synaphobranchus kaupii</name>
    <name type="common">Kaup's arrowtooth eel</name>
    <dbReference type="NCBI Taxonomy" id="118154"/>
    <lineage>
        <taxon>Eukaryota</taxon>
        <taxon>Metazoa</taxon>
        <taxon>Chordata</taxon>
        <taxon>Craniata</taxon>
        <taxon>Vertebrata</taxon>
        <taxon>Euteleostomi</taxon>
        <taxon>Actinopterygii</taxon>
        <taxon>Neopterygii</taxon>
        <taxon>Teleostei</taxon>
        <taxon>Anguilliformes</taxon>
        <taxon>Synaphobranchidae</taxon>
        <taxon>Synaphobranchus</taxon>
    </lineage>
</organism>
<dbReference type="AlphaFoldDB" id="A0A9Q1J0G6"/>
<dbReference type="Proteomes" id="UP001152622">
    <property type="component" value="Chromosome 5"/>
</dbReference>
<dbReference type="InterPro" id="IPR001124">
    <property type="entry name" value="Lipid-bd_serum_glycop_C"/>
</dbReference>
<dbReference type="SMART" id="SM00328">
    <property type="entry name" value="BPI1"/>
    <property type="match status" value="2"/>
</dbReference>
<gene>
    <name evidence="16" type="ORF">SKAU_G00178010</name>
</gene>
<dbReference type="FunFam" id="3.15.10.10:FF:000001">
    <property type="entry name" value="phospholipid transfer protein-like"/>
    <property type="match status" value="2"/>
</dbReference>
<dbReference type="GO" id="GO:0050829">
    <property type="term" value="P:defense response to Gram-negative bacterium"/>
    <property type="evidence" value="ECO:0007669"/>
    <property type="project" value="UniProtKB-UniRule"/>
</dbReference>
<comment type="domain">
    <text evidence="12">The N- and C-terminal barrels adopt an identical fold despite having only 13% of conserved residues.</text>
</comment>
<keyword evidence="12 13" id="KW-0732">Signal</keyword>
<dbReference type="Pfam" id="PF01273">
    <property type="entry name" value="LBP_BPI_CETP"/>
    <property type="match status" value="2"/>
</dbReference>
<dbReference type="GO" id="GO:0045087">
    <property type="term" value="P:innate immune response"/>
    <property type="evidence" value="ECO:0007669"/>
    <property type="project" value="UniProtKB-UniRule"/>
</dbReference>
<dbReference type="PANTHER" id="PTHR10504:SF84">
    <property type="entry name" value="BACTERICIDAL PERMEABILITY-INCREASING PROTEIN"/>
    <property type="match status" value="1"/>
</dbReference>
<dbReference type="Gene3D" id="3.15.20.10">
    <property type="entry name" value="Bactericidal permeability-increasing protein, domain 2"/>
    <property type="match status" value="2"/>
</dbReference>
<dbReference type="FunFam" id="3.15.20.10:FF:000001">
    <property type="entry name" value="Phospholipid transfer protein"/>
    <property type="match status" value="2"/>
</dbReference>
<feature type="domain" description="Lipid-binding serum glycoprotein N-terminal" evidence="14">
    <location>
        <begin position="27"/>
        <end position="265"/>
    </location>
</feature>
<evidence type="ECO:0000256" key="2">
    <source>
        <dbReference type="ARBA" id="ARBA00007292"/>
    </source>
</evidence>
<feature type="domain" description="Lipid-binding serum glycoprotein N-terminal" evidence="14">
    <location>
        <begin position="423"/>
        <end position="646"/>
    </location>
</feature>
<keyword evidence="4 12" id="KW-0964">Secreted</keyword>
<evidence type="ECO:0000259" key="15">
    <source>
        <dbReference type="SMART" id="SM00329"/>
    </source>
</evidence>
<evidence type="ECO:0000256" key="11">
    <source>
        <dbReference type="ARBA" id="ARBA00025943"/>
    </source>
</evidence>
<dbReference type="EMBL" id="JAINUF010000005">
    <property type="protein sequence ID" value="KAJ8361276.1"/>
    <property type="molecule type" value="Genomic_DNA"/>
</dbReference>
<keyword evidence="7 12" id="KW-0391">Immunity</keyword>
<evidence type="ECO:0000256" key="5">
    <source>
        <dbReference type="ARBA" id="ARBA00022529"/>
    </source>
</evidence>
<keyword evidence="17" id="KW-1185">Reference proteome</keyword>
<dbReference type="InterPro" id="IPR017942">
    <property type="entry name" value="Lipid-bd_serum_glycop_N"/>
</dbReference>
<evidence type="ECO:0000256" key="3">
    <source>
        <dbReference type="ARBA" id="ARBA00017827"/>
    </source>
</evidence>
<evidence type="ECO:0000256" key="4">
    <source>
        <dbReference type="ARBA" id="ARBA00022525"/>
    </source>
</evidence>
<keyword evidence="5 12" id="KW-0929">Antimicrobial</keyword>
<sequence>MLAVWCVLALLVPLPLSQSANPGVKVRLTQKGLEYGRQLGMATLQSKLKSIKVPDMSGKVRVKVVGKVEYSVTGVQITNIELPTSTVGLVPGTGVSLSIRNAYMSLRGRWKVKFCRFLKLSGSIDLAVSGLTFTTQIKLQSDKTGRPVVSSVNCVARVGRVKVKFHGRGSWLYNLFRSKIGKVFRKALQKQKPFLNYDRNHFIRPRLIAQLARRSISRFQTFCRLPVLAKVDRFAEIEYSMVGSPVVAKQSIDFGLKGQFYNIGKHQQPPFAAPPFALPAQNTNMLYMGLSSFTANSAGFVYNNAGVLSIYITDDMIPKKSPIRLTTKTFGALIPEIAKRFPNRPMKILVKTVKAPKITFEPDNMTLQAMVTLTAYVIQTNGTLQPLFVLNVVSVSMLAVWCVLALLVPLPLSQSANPGVKVRLTQKGLEYGRQLGMATLQSKLKSIKVPDMSGKARVSHIGKVEYSITGVQITNIGLPTSTVGLVPGTGVSLSIGNAYISLRGRWKVKFHRFLKLSGSFDLAVSGLTITTQIKLQSDKTGRPVVSSVNCVARVGTVKIKFHGGASWLYNLFRSFIEKAFRKALEKQICPRVDEAVSDMNPRLRTLNVLAKVDKFAEIEYSMVGSPVVAKQSIDFGLKGQFYNIGKHQEPPFAAPPFALPAQNTNMLYMGLSSFTANSAGFVYNNAGVLSIYITDDMIPKKSPIRLTTKTFGALIPEIAERFPNLPMKILVKTVKAPKITFEPDKMTLQTMGSVTAYVIQTNGTLYPLFVLNVDTSVSGHPYITGAKLAGTVSLNKLSITLGKSNVGPFQVKWLDNILLLVLKLAVIPQVNALDKMNLVNAQLRVLKDYMLIGTDVRFTP</sequence>
<evidence type="ECO:0000256" key="1">
    <source>
        <dbReference type="ARBA" id="ARBA00004613"/>
    </source>
</evidence>
<proteinExistence type="inferred from homology"/>
<keyword evidence="9 12" id="KW-1015">Disulfide bond</keyword>
<keyword evidence="8 12" id="KW-0044">Antibiotic</keyword>
<keyword evidence="6 12" id="KW-0399">Innate immunity</keyword>
<reference evidence="16" key="1">
    <citation type="journal article" date="2023" name="Science">
        <title>Genome structures resolve the early diversification of teleost fishes.</title>
        <authorList>
            <person name="Parey E."/>
            <person name="Louis A."/>
            <person name="Montfort J."/>
            <person name="Bouchez O."/>
            <person name="Roques C."/>
            <person name="Iampietro C."/>
            <person name="Lluch J."/>
            <person name="Castinel A."/>
            <person name="Donnadieu C."/>
            <person name="Desvignes T."/>
            <person name="Floi Bucao C."/>
            <person name="Jouanno E."/>
            <person name="Wen M."/>
            <person name="Mejri S."/>
            <person name="Dirks R."/>
            <person name="Jansen H."/>
            <person name="Henkel C."/>
            <person name="Chen W.J."/>
            <person name="Zahm M."/>
            <person name="Cabau C."/>
            <person name="Klopp C."/>
            <person name="Thompson A.W."/>
            <person name="Robinson-Rechavi M."/>
            <person name="Braasch I."/>
            <person name="Lecointre G."/>
            <person name="Bobe J."/>
            <person name="Postlethwait J.H."/>
            <person name="Berthelot C."/>
            <person name="Roest Crollius H."/>
            <person name="Guiguen Y."/>
        </authorList>
    </citation>
    <scope>NUCLEOTIDE SEQUENCE</scope>
    <source>
        <strain evidence="16">WJC10195</strain>
    </source>
</reference>
<name>A0A9Q1J0G6_SYNKA</name>
<evidence type="ECO:0000313" key="16">
    <source>
        <dbReference type="EMBL" id="KAJ8361276.1"/>
    </source>
</evidence>
<evidence type="ECO:0000256" key="6">
    <source>
        <dbReference type="ARBA" id="ARBA00022588"/>
    </source>
</evidence>
<accession>A0A9Q1J0G6</accession>
<feature type="signal peptide" evidence="13">
    <location>
        <begin position="1"/>
        <end position="19"/>
    </location>
</feature>
<dbReference type="GO" id="GO:0005615">
    <property type="term" value="C:extracellular space"/>
    <property type="evidence" value="ECO:0007669"/>
    <property type="project" value="UniProtKB-UniRule"/>
</dbReference>
<dbReference type="GO" id="GO:0008289">
    <property type="term" value="F:lipid binding"/>
    <property type="evidence" value="ECO:0007669"/>
    <property type="project" value="InterPro"/>
</dbReference>
<comment type="domain">
    <text evidence="12">The N-terminal region may be exposed to the interior of the granule, whereas the C-terminal portion may be embedded in the membrane. During phagocytosis and degranulation, proteases may be released and activated and cleave BPI at the junction of the N- and C-terminal portions of the molecule, providing controlled release of the N-terminal antibacterial fragment when bacteria are ingested.</text>
</comment>
<evidence type="ECO:0000256" key="13">
    <source>
        <dbReference type="SAM" id="SignalP"/>
    </source>
</evidence>
<protein>
    <recommendedName>
        <fullName evidence="3 12">Bactericidal permeability-increasing protein</fullName>
        <shortName evidence="12">BPI</shortName>
    </recommendedName>
</protein>
<dbReference type="Gene3D" id="3.15.10.10">
    <property type="entry name" value="Bactericidal permeability-increasing protein, domain 1"/>
    <property type="match status" value="2"/>
</dbReference>
<evidence type="ECO:0000259" key="14">
    <source>
        <dbReference type="SMART" id="SM00328"/>
    </source>
</evidence>
<feature type="domain" description="Lipid-binding serum glycoprotein C-terminal" evidence="15">
    <location>
        <begin position="280"/>
        <end position="480"/>
    </location>
</feature>
<dbReference type="PANTHER" id="PTHR10504">
    <property type="entry name" value="BACTERICIDAL PERMEABILITY-INCREASING BPI PROTEIN-RELATED"/>
    <property type="match status" value="1"/>
</dbReference>
<dbReference type="InterPro" id="IPR032942">
    <property type="entry name" value="BPI/LBP/Plunc"/>
</dbReference>
<comment type="function">
    <text evidence="12">The cytotoxic action of BPI is limited to many species of Gram-negative bacteria; this specificity may be explained by a strong affinity of the very basic N-terminal half for the negatively charged lipopolysaccharides that are unique to the Gram-negative bacterial outer envelope.</text>
</comment>
<comment type="subunit">
    <text evidence="11 12">Monomer. Homodimer; disulfide-linked.</text>
</comment>
<comment type="caution">
    <text evidence="16">The sequence shown here is derived from an EMBL/GenBank/DDBJ whole genome shotgun (WGS) entry which is preliminary data.</text>
</comment>
<comment type="subcellular location">
    <subcellularLocation>
        <location evidence="1 12">Secreted</location>
    </subcellularLocation>
</comment>
<evidence type="ECO:0000256" key="12">
    <source>
        <dbReference type="RuleBase" id="RU369039"/>
    </source>
</evidence>
<evidence type="ECO:0000313" key="17">
    <source>
        <dbReference type="Proteomes" id="UP001152622"/>
    </source>
</evidence>
<comment type="similarity">
    <text evidence="2">Belongs to the BPI/LBP/Plunc superfamily. BPI/LBP family.</text>
</comment>
<dbReference type="SUPFAM" id="SSF55394">
    <property type="entry name" value="Bactericidal permeability-increasing protein, BPI"/>
    <property type="match status" value="4"/>
</dbReference>
<dbReference type="InterPro" id="IPR017943">
    <property type="entry name" value="Bactericidal_perm-incr_a/b_dom"/>
</dbReference>
<dbReference type="OrthoDB" id="10255543at2759"/>
<evidence type="ECO:0000256" key="9">
    <source>
        <dbReference type="ARBA" id="ARBA00023157"/>
    </source>
</evidence>
<dbReference type="Pfam" id="PF02886">
    <property type="entry name" value="LBP_BPI_CETP_C"/>
    <property type="match status" value="2"/>
</dbReference>